<accession>A0ABY6MH56</accession>
<gene>
    <name evidence="2" type="ORF">OM944_00510</name>
</gene>
<keyword evidence="1" id="KW-1133">Transmembrane helix</keyword>
<reference evidence="2" key="1">
    <citation type="submission" date="2022-10" db="EMBL/GenBank/DDBJ databases">
        <title>Algoriphagus sp. a novel bacteria isolate from halophytes salicornia europaea.</title>
        <authorList>
            <person name="Peng Y."/>
            <person name="Jiang L."/>
            <person name="Lee J."/>
        </authorList>
    </citation>
    <scope>NUCLEOTIDE SEQUENCE</scope>
    <source>
        <strain evidence="2">TR-M5</strain>
    </source>
</reference>
<dbReference type="RefSeq" id="WP_264809508.1">
    <property type="nucleotide sequence ID" value="NZ_CP110226.1"/>
</dbReference>
<feature type="transmembrane region" description="Helical" evidence="1">
    <location>
        <begin position="68"/>
        <end position="86"/>
    </location>
</feature>
<keyword evidence="3" id="KW-1185">Reference proteome</keyword>
<keyword evidence="1" id="KW-0472">Membrane</keyword>
<organism evidence="2 3">
    <name type="scientific">Algoriphagus halophytocola</name>
    <dbReference type="NCBI Taxonomy" id="2991499"/>
    <lineage>
        <taxon>Bacteria</taxon>
        <taxon>Pseudomonadati</taxon>
        <taxon>Bacteroidota</taxon>
        <taxon>Cytophagia</taxon>
        <taxon>Cytophagales</taxon>
        <taxon>Cyclobacteriaceae</taxon>
        <taxon>Algoriphagus</taxon>
    </lineage>
</organism>
<protein>
    <recommendedName>
        <fullName evidence="4">Signal transduction histidine kinase internal region domain-containing protein</fullName>
    </recommendedName>
</protein>
<keyword evidence="1" id="KW-0812">Transmembrane</keyword>
<proteinExistence type="predicted"/>
<dbReference type="InterPro" id="IPR050640">
    <property type="entry name" value="Bact_2-comp_sensor_kinase"/>
</dbReference>
<dbReference type="PANTHER" id="PTHR34220">
    <property type="entry name" value="SENSOR HISTIDINE KINASE YPDA"/>
    <property type="match status" value="1"/>
</dbReference>
<evidence type="ECO:0000313" key="2">
    <source>
        <dbReference type="EMBL" id="UZD22983.1"/>
    </source>
</evidence>
<name>A0ABY6MH56_9BACT</name>
<feature type="transmembrane region" description="Helical" evidence="1">
    <location>
        <begin position="34"/>
        <end position="56"/>
    </location>
</feature>
<dbReference type="PANTHER" id="PTHR34220:SF7">
    <property type="entry name" value="SENSOR HISTIDINE KINASE YPDA"/>
    <property type="match status" value="1"/>
</dbReference>
<evidence type="ECO:0000313" key="3">
    <source>
        <dbReference type="Proteomes" id="UP001163156"/>
    </source>
</evidence>
<evidence type="ECO:0008006" key="4">
    <source>
        <dbReference type="Google" id="ProtNLM"/>
    </source>
</evidence>
<dbReference type="EMBL" id="CP110226">
    <property type="protein sequence ID" value="UZD22983.1"/>
    <property type="molecule type" value="Genomic_DNA"/>
</dbReference>
<sequence length="341" mass="39911">MIRNHPKGYLLSVWLMFFLYDQLISLFYPFKYPFFFTVLNFLFGTIFILFLFFVYFPAIRNKAEIGFLSLKLIELSVFLTVIKFILTGFDDLSFTQPDKYLLLEEILRYQEFTFFALLWWMVRKLIVNFQKIITVTIELYKAQADLDHAILGPHFLFNALNNVAGRSSIYSESLYYQIMDLSYLLQQAYKLPSDPHFLHDEIAVLNRILNLVGAQQDNLHINLQIESDKHLQYLRIPKLTLGTLMENMIKYGVIDDETNPAEMLIEIQTGEDGNTRLICSTWNLIHKIRASFSSGRGLPALRRLLRGEFGEDSTFEWNQNSDEFKTLTIINYGCIEAGTYR</sequence>
<dbReference type="Proteomes" id="UP001163156">
    <property type="component" value="Chromosome"/>
</dbReference>
<evidence type="ECO:0000256" key="1">
    <source>
        <dbReference type="SAM" id="Phobius"/>
    </source>
</evidence>
<feature type="transmembrane region" description="Helical" evidence="1">
    <location>
        <begin position="9"/>
        <end position="28"/>
    </location>
</feature>